<proteinExistence type="predicted"/>
<keyword evidence="1" id="KW-0378">Hydrolase</keyword>
<sequence length="432" mass="49988">MDPMMSPGGVAQRIFVPPLNFGMIAPGVYRSGFPNRKSHDFLLHLGLKTIIYIHTDDCKDYHLKFIEDNGIKFFHYRLDANKEPFNEMDMEQVAEILRQVLGQCRHISTNRRVGCIVGCIRKIQHWALTAIFSEYQRFSGNKIRIADQEFIEVMDTDIEVDEKHKPNTGGVAEYSMLRNITESLSQGLTNMPSGREEQQQKQQQQSEVESNTPADVEEFADARNDSAMSEERRRRLLECLPFLAEVNEFKGHHGPQATQWLRGMKLATNIAQASPEDRGYLAATKLSPAVVNEFHKYLSGRGIPLRQVTDWMTIERFIEDRYIPPMTIEQKPFTQLLDMTFSKGKKIIKFNNHFRTLIDETSLDPDSSDTLQLYIYKFRAEKKAYYLLCYERPVTLDDAFRITESHYAAERQAKKAKKRSKKKKKGKAFQVL</sequence>
<dbReference type="Proteomes" id="UP001145114">
    <property type="component" value="Unassembled WGS sequence"/>
</dbReference>
<protein>
    <submittedName>
        <fullName evidence="1">Tyrosine-protein phosphatase siw14</fullName>
        <ecNumber evidence="1">3.1.3.48</ecNumber>
    </submittedName>
</protein>
<name>A0ACC1HWZ8_9FUNG</name>
<gene>
    <name evidence="1" type="primary">SIW14</name>
    <name evidence="1" type="ORF">EV182_000284</name>
</gene>
<dbReference type="EMBL" id="JAMZIH010000009">
    <property type="protein sequence ID" value="KAJ1680298.1"/>
    <property type="molecule type" value="Genomic_DNA"/>
</dbReference>
<accession>A0ACC1HWZ8</accession>
<comment type="caution">
    <text evidence="1">The sequence shown here is derived from an EMBL/GenBank/DDBJ whole genome shotgun (WGS) entry which is preliminary data.</text>
</comment>
<keyword evidence="2" id="KW-1185">Reference proteome</keyword>
<evidence type="ECO:0000313" key="2">
    <source>
        <dbReference type="Proteomes" id="UP001145114"/>
    </source>
</evidence>
<dbReference type="EC" id="3.1.3.48" evidence="1"/>
<organism evidence="1 2">
    <name type="scientific">Spiromyces aspiralis</name>
    <dbReference type="NCBI Taxonomy" id="68401"/>
    <lineage>
        <taxon>Eukaryota</taxon>
        <taxon>Fungi</taxon>
        <taxon>Fungi incertae sedis</taxon>
        <taxon>Zoopagomycota</taxon>
        <taxon>Kickxellomycotina</taxon>
        <taxon>Kickxellomycetes</taxon>
        <taxon>Kickxellales</taxon>
        <taxon>Kickxellaceae</taxon>
        <taxon>Spiromyces</taxon>
    </lineage>
</organism>
<evidence type="ECO:0000313" key="1">
    <source>
        <dbReference type="EMBL" id="KAJ1680298.1"/>
    </source>
</evidence>
<reference evidence="1" key="1">
    <citation type="submission" date="2022-06" db="EMBL/GenBank/DDBJ databases">
        <title>Phylogenomic reconstructions and comparative analyses of Kickxellomycotina fungi.</title>
        <authorList>
            <person name="Reynolds N.K."/>
            <person name="Stajich J.E."/>
            <person name="Barry K."/>
            <person name="Grigoriev I.V."/>
            <person name="Crous P."/>
            <person name="Smith M.E."/>
        </authorList>
    </citation>
    <scope>NUCLEOTIDE SEQUENCE</scope>
    <source>
        <strain evidence="1">RSA 2271</strain>
    </source>
</reference>